<dbReference type="InterPro" id="IPR001296">
    <property type="entry name" value="Glyco_trans_1"/>
</dbReference>
<proteinExistence type="predicted"/>
<comment type="caution">
    <text evidence="3">The sequence shown here is derived from an EMBL/GenBank/DDBJ whole genome shotgun (WGS) entry which is preliminary data.</text>
</comment>
<dbReference type="CDD" id="cd03801">
    <property type="entry name" value="GT4_PimA-like"/>
    <property type="match status" value="1"/>
</dbReference>
<dbReference type="Pfam" id="PF06293">
    <property type="entry name" value="Kdo"/>
    <property type="match status" value="1"/>
</dbReference>
<keyword evidence="3" id="KW-0808">Transferase</keyword>
<dbReference type="GO" id="GO:0016301">
    <property type="term" value="F:kinase activity"/>
    <property type="evidence" value="ECO:0007669"/>
    <property type="project" value="UniProtKB-KW"/>
</dbReference>
<reference evidence="4" key="1">
    <citation type="journal article" date="2019" name="Int. J. Syst. Evol. Microbiol.">
        <title>The Global Catalogue of Microorganisms (GCM) 10K type strain sequencing project: providing services to taxonomists for standard genome sequencing and annotation.</title>
        <authorList>
            <consortium name="The Broad Institute Genomics Platform"/>
            <consortium name="The Broad Institute Genome Sequencing Center for Infectious Disease"/>
            <person name="Wu L."/>
            <person name="Ma J."/>
        </authorList>
    </citation>
    <scope>NUCLEOTIDE SEQUENCE [LARGE SCALE GENOMIC DNA]</scope>
    <source>
        <strain evidence="4">KCTC 52237</strain>
    </source>
</reference>
<keyword evidence="3" id="KW-0418">Kinase</keyword>
<dbReference type="EC" id="2.7.1.-" evidence="3"/>
<dbReference type="PANTHER" id="PTHR12526:SF641">
    <property type="entry name" value="LIPOPOLYSACCHARIDE CORE BIOSYNTHESIS PROTEIN RFAG"/>
    <property type="match status" value="1"/>
</dbReference>
<accession>A0ABV7FG67</accession>
<dbReference type="Proteomes" id="UP001595555">
    <property type="component" value="Unassembled WGS sequence"/>
</dbReference>
<dbReference type="SUPFAM" id="SSF53756">
    <property type="entry name" value="UDP-Glycosyltransferase/glycogen phosphorylase"/>
    <property type="match status" value="1"/>
</dbReference>
<evidence type="ECO:0000259" key="2">
    <source>
        <dbReference type="Pfam" id="PF13439"/>
    </source>
</evidence>
<feature type="domain" description="Glycosyl transferase family 1" evidence="1">
    <location>
        <begin position="184"/>
        <end position="336"/>
    </location>
</feature>
<dbReference type="EMBL" id="JBHRTF010000004">
    <property type="protein sequence ID" value="MFC3115761.1"/>
    <property type="molecule type" value="Genomic_DNA"/>
</dbReference>
<protein>
    <submittedName>
        <fullName evidence="3">Lipopolysaccharide core heptose(I) kinase RfaP</fullName>
        <ecNumber evidence="3">2.7.1.-</ecNumber>
    </submittedName>
</protein>
<dbReference type="Gene3D" id="3.40.50.2000">
    <property type="entry name" value="Glycogen Phosphorylase B"/>
    <property type="match status" value="2"/>
</dbReference>
<dbReference type="RefSeq" id="WP_378118394.1">
    <property type="nucleotide sequence ID" value="NZ_JBHRTF010000004.1"/>
</dbReference>
<dbReference type="Pfam" id="PF00534">
    <property type="entry name" value="Glycos_transf_1"/>
    <property type="match status" value="1"/>
</dbReference>
<name>A0ABV7FG67_9GAMM</name>
<dbReference type="InterPro" id="IPR028098">
    <property type="entry name" value="Glyco_trans_4-like_N"/>
</dbReference>
<evidence type="ECO:0000259" key="1">
    <source>
        <dbReference type="Pfam" id="PF00534"/>
    </source>
</evidence>
<organism evidence="3 4">
    <name type="scientific">Cellvibrio fontiphilus</name>
    <dbReference type="NCBI Taxonomy" id="1815559"/>
    <lineage>
        <taxon>Bacteria</taxon>
        <taxon>Pseudomonadati</taxon>
        <taxon>Pseudomonadota</taxon>
        <taxon>Gammaproteobacteria</taxon>
        <taxon>Cellvibrionales</taxon>
        <taxon>Cellvibrionaceae</taxon>
        <taxon>Cellvibrio</taxon>
    </lineage>
</organism>
<dbReference type="SUPFAM" id="SSF56112">
    <property type="entry name" value="Protein kinase-like (PK-like)"/>
    <property type="match status" value="1"/>
</dbReference>
<gene>
    <name evidence="3" type="primary">rfaP</name>
    <name evidence="3" type="ORF">ACFODX_09355</name>
</gene>
<dbReference type="PANTHER" id="PTHR12526">
    <property type="entry name" value="GLYCOSYLTRANSFERASE"/>
    <property type="match status" value="1"/>
</dbReference>
<sequence length="652" mass="74111">MKLAVVIFRYFPFGGLQRDMLAIAQEARRRGHQVTVFCGAWQGEKIPGIDVVIINGKGFLNVAGVSRFVKAFQQEFQRDQFDLLVGFNKMPGLDVYFCGDSCFAKKAYEERGFFYRLTPRARLYLNYEKAVYSHLSSTQILEIATDERAAFAKYYATPVERQYLLPPGVDQRLKLETVQRAAARQKIRQELALADNEKLILCVGSGFKTKGLDRSIRAFAALQQKMPSAVLAVVGNGNARAFQRLSNRLGVGSSVKFLGGRNDMAAIYAAGDLLLHPAYKEVAGNVLLEAMLCGVPVLATAVCGYAHYIETYALGELLDAPDDAIAVSNQMEKVLATDAQHWLCQAEFFAGNSDIFSRPARAVDQIETIFHRGSVPSVLRLEDNIVLCDELITAWQGQDIFQLMENIQGQVAREMPDRQTLRFELSGRTYYRKWHRGVGWWEIIKNILQLRMPVLGADNEWEALNKLRALNIPSLLTVAYGKRGISPAHQQSFIVTRELADVVQLDHYFEQHSVAIKPRRQIIGKVARMVRALHNAGINHRDLYLCHFMLRPESVGAVTGPDIYLVDLHRAQCRARVPHRWRVKDLAALYFSTLNLDLNLRDYLFFLQCYFDRPLRAILRQDKRLLEQLQRRAIKMYRRDFGHAPGAIKFFS</sequence>
<keyword evidence="4" id="KW-1185">Reference proteome</keyword>
<dbReference type="Gene3D" id="1.10.510.10">
    <property type="entry name" value="Transferase(Phosphotransferase) domain 1"/>
    <property type="match status" value="1"/>
</dbReference>
<evidence type="ECO:0000313" key="3">
    <source>
        <dbReference type="EMBL" id="MFC3115761.1"/>
    </source>
</evidence>
<feature type="domain" description="Glycosyltransferase subfamily 4-like N-terminal" evidence="2">
    <location>
        <begin position="13"/>
        <end position="170"/>
    </location>
</feature>
<dbReference type="InterPro" id="IPR011009">
    <property type="entry name" value="Kinase-like_dom_sf"/>
</dbReference>
<evidence type="ECO:0000313" key="4">
    <source>
        <dbReference type="Proteomes" id="UP001595555"/>
    </source>
</evidence>
<dbReference type="NCBIfam" id="NF011703">
    <property type="entry name" value="PRK15123.1"/>
    <property type="match status" value="1"/>
</dbReference>
<dbReference type="Pfam" id="PF13439">
    <property type="entry name" value="Glyco_transf_4"/>
    <property type="match status" value="1"/>
</dbReference>